<dbReference type="Proteomes" id="UP000030588">
    <property type="component" value="Unassembled WGS sequence"/>
</dbReference>
<protein>
    <recommendedName>
        <fullName evidence="6">TVP38/TMEM64 family membrane protein</fullName>
    </recommendedName>
</protein>
<dbReference type="RefSeq" id="WP_025730548.1">
    <property type="nucleotide sequence ID" value="NZ_JAMAUG010000001.1"/>
</dbReference>
<dbReference type="Pfam" id="PF09335">
    <property type="entry name" value="VTT_dom"/>
    <property type="match status" value="1"/>
</dbReference>
<reference evidence="9" key="2">
    <citation type="submission" date="2020-02" db="EMBL/GenBank/DDBJ databases">
        <authorList>
            <person name="Feng H."/>
        </authorList>
    </citation>
    <scope>NUCLEOTIDE SEQUENCE [LARGE SCALE GENOMIC DNA]</scope>
    <source>
        <strain evidence="9">Gsoil 114</strain>
    </source>
</reference>
<evidence type="ECO:0000256" key="3">
    <source>
        <dbReference type="ARBA" id="ARBA00022692"/>
    </source>
</evidence>
<feature type="transmembrane region" description="Helical" evidence="6">
    <location>
        <begin position="129"/>
        <end position="148"/>
    </location>
</feature>
<evidence type="ECO:0000313" key="9">
    <source>
        <dbReference type="EMBL" id="NEY20902.1"/>
    </source>
</evidence>
<proteinExistence type="inferred from homology"/>
<evidence type="ECO:0000256" key="2">
    <source>
        <dbReference type="ARBA" id="ARBA00022475"/>
    </source>
</evidence>
<feature type="transmembrane region" description="Helical" evidence="6">
    <location>
        <begin position="32"/>
        <end position="48"/>
    </location>
</feature>
<dbReference type="InterPro" id="IPR032816">
    <property type="entry name" value="VTT_dom"/>
</dbReference>
<keyword evidence="4 6" id="KW-1133">Transmembrane helix</keyword>
<dbReference type="InterPro" id="IPR015414">
    <property type="entry name" value="TMEM64"/>
</dbReference>
<sequence>MGDRFMMVLSFVEISPVLAPIMFILFHIIRQFLFIPVAIVCIAGGILFGSLLGMVYSMIGLTLVCSSFYFTIARMPKMKQKLLQIKNKFLGPYAKLTVGQIAILRLIPFIHFQLLNLCLLERKPNFRDYIKSSIITNIPLVFFYTVFGEFISKFSPSIMIMILLALSVLFFILREKVTVMKWKEFFPEN</sequence>
<reference evidence="9 11" key="3">
    <citation type="submission" date="2020-03" db="EMBL/GenBank/DDBJ databases">
        <title>Bacillus aquiflavi sp. nov., isolated from yellow water of strong flavor Chinese baijiu in Yibin region of China.</title>
        <authorList>
            <person name="Xie J."/>
        </authorList>
    </citation>
    <scope>NUCLEOTIDE SEQUENCE [LARGE SCALE GENOMIC DNA]</scope>
    <source>
        <strain evidence="9 11">Gsoil 114</strain>
    </source>
</reference>
<dbReference type="EMBL" id="JRUN01000001">
    <property type="protein sequence ID" value="KHD86964.1"/>
    <property type="molecule type" value="Genomic_DNA"/>
</dbReference>
<feature type="domain" description="VTT" evidence="7">
    <location>
        <begin position="35"/>
        <end position="149"/>
    </location>
</feature>
<keyword evidence="11" id="KW-1185">Reference proteome</keyword>
<feature type="transmembrane region" description="Helical" evidence="6">
    <location>
        <begin position="54"/>
        <end position="72"/>
    </location>
</feature>
<dbReference type="STRING" id="363870.NG54_00940"/>
<dbReference type="AlphaFoldDB" id="A0A0A6VK30"/>
<dbReference type="PANTHER" id="PTHR12677">
    <property type="entry name" value="GOLGI APPARATUS MEMBRANE PROTEIN TVP38-RELATED"/>
    <property type="match status" value="1"/>
</dbReference>
<evidence type="ECO:0000259" key="7">
    <source>
        <dbReference type="Pfam" id="PF09335"/>
    </source>
</evidence>
<gene>
    <name evidence="9" type="ORF">G4D61_13160</name>
    <name evidence="8" type="ORF">NG54_00940</name>
</gene>
<dbReference type="EMBL" id="JAAIWK010000022">
    <property type="protein sequence ID" value="NEY20902.1"/>
    <property type="molecule type" value="Genomic_DNA"/>
</dbReference>
<dbReference type="OrthoDB" id="2451090at2"/>
<evidence type="ECO:0000256" key="6">
    <source>
        <dbReference type="RuleBase" id="RU366058"/>
    </source>
</evidence>
<keyword evidence="2 6" id="KW-1003">Cell membrane</keyword>
<accession>A0A0A6VK30</accession>
<dbReference type="PANTHER" id="PTHR12677:SF59">
    <property type="entry name" value="GOLGI APPARATUS MEMBRANE PROTEIN TVP38-RELATED"/>
    <property type="match status" value="1"/>
</dbReference>
<evidence type="ECO:0000313" key="10">
    <source>
        <dbReference type="Proteomes" id="UP000030588"/>
    </source>
</evidence>
<comment type="subcellular location">
    <subcellularLocation>
        <location evidence="1 6">Cell membrane</location>
        <topology evidence="1 6">Multi-pass membrane protein</topology>
    </subcellularLocation>
</comment>
<evidence type="ECO:0000256" key="5">
    <source>
        <dbReference type="ARBA" id="ARBA00023136"/>
    </source>
</evidence>
<evidence type="ECO:0000313" key="11">
    <source>
        <dbReference type="Proteomes" id="UP000476934"/>
    </source>
</evidence>
<comment type="caution">
    <text evidence="8">The sequence shown here is derived from an EMBL/GenBank/DDBJ whole genome shotgun (WGS) entry which is preliminary data.</text>
</comment>
<evidence type="ECO:0000313" key="8">
    <source>
        <dbReference type="EMBL" id="KHD86964.1"/>
    </source>
</evidence>
<organism evidence="8 10">
    <name type="scientific">Heyndrickxia ginsengihumi</name>
    <dbReference type="NCBI Taxonomy" id="363870"/>
    <lineage>
        <taxon>Bacteria</taxon>
        <taxon>Bacillati</taxon>
        <taxon>Bacillota</taxon>
        <taxon>Bacilli</taxon>
        <taxon>Bacillales</taxon>
        <taxon>Bacillaceae</taxon>
        <taxon>Heyndrickxia</taxon>
    </lineage>
</organism>
<dbReference type="Proteomes" id="UP000476934">
    <property type="component" value="Unassembled WGS sequence"/>
</dbReference>
<evidence type="ECO:0000256" key="4">
    <source>
        <dbReference type="ARBA" id="ARBA00022989"/>
    </source>
</evidence>
<reference evidence="8 10" key="1">
    <citation type="submission" date="2014-10" db="EMBL/GenBank/DDBJ databases">
        <title>Draft genome of phytase producing Bacillus ginsengihumi strain M2.11.</title>
        <authorList>
            <person name="Toymentseva A."/>
            <person name="Boulygina E.A."/>
            <person name="Kazakov S.V."/>
            <person name="Kayumov I."/>
            <person name="Suleimanova A.D."/>
            <person name="Mardanova A.M."/>
            <person name="Maria S.N."/>
            <person name="Sergey M.Y."/>
            <person name="Sharipova M.R."/>
        </authorList>
    </citation>
    <scope>NUCLEOTIDE SEQUENCE [LARGE SCALE GENOMIC DNA]</scope>
    <source>
        <strain evidence="8 10">M2.11</strain>
    </source>
</reference>
<keyword evidence="5 6" id="KW-0472">Membrane</keyword>
<comment type="similarity">
    <text evidence="6">Belongs to the TVP38/TMEM64 family.</text>
</comment>
<dbReference type="GO" id="GO:0005886">
    <property type="term" value="C:plasma membrane"/>
    <property type="evidence" value="ECO:0007669"/>
    <property type="project" value="UniProtKB-SubCell"/>
</dbReference>
<name>A0A0A6VK30_9BACI</name>
<keyword evidence="3 6" id="KW-0812">Transmembrane</keyword>
<evidence type="ECO:0000256" key="1">
    <source>
        <dbReference type="ARBA" id="ARBA00004651"/>
    </source>
</evidence>
<feature type="transmembrane region" description="Helical" evidence="6">
    <location>
        <begin position="6"/>
        <end position="25"/>
    </location>
</feature>
<feature type="transmembrane region" description="Helical" evidence="6">
    <location>
        <begin position="154"/>
        <end position="173"/>
    </location>
</feature>